<feature type="compositionally biased region" description="Low complexity" evidence="2">
    <location>
        <begin position="1308"/>
        <end position="1333"/>
    </location>
</feature>
<keyword evidence="4" id="KW-1185">Reference proteome</keyword>
<feature type="region of interest" description="Disordered" evidence="2">
    <location>
        <begin position="2263"/>
        <end position="2357"/>
    </location>
</feature>
<evidence type="ECO:0000313" key="3">
    <source>
        <dbReference type="EMBL" id="CAB9507706.1"/>
    </source>
</evidence>
<feature type="compositionally biased region" description="Low complexity" evidence="2">
    <location>
        <begin position="1145"/>
        <end position="1157"/>
    </location>
</feature>
<feature type="compositionally biased region" description="Low complexity" evidence="2">
    <location>
        <begin position="235"/>
        <end position="257"/>
    </location>
</feature>
<feature type="compositionally biased region" description="Basic and acidic residues" evidence="2">
    <location>
        <begin position="6994"/>
        <end position="7007"/>
    </location>
</feature>
<feature type="coiled-coil region" evidence="1">
    <location>
        <begin position="1693"/>
        <end position="1832"/>
    </location>
</feature>
<feature type="compositionally biased region" description="Basic and acidic residues" evidence="2">
    <location>
        <begin position="430"/>
        <end position="441"/>
    </location>
</feature>
<feature type="coiled-coil region" evidence="1">
    <location>
        <begin position="4718"/>
        <end position="4967"/>
    </location>
</feature>
<feature type="compositionally biased region" description="Low complexity" evidence="2">
    <location>
        <begin position="1523"/>
        <end position="1546"/>
    </location>
</feature>
<feature type="compositionally biased region" description="Basic and acidic residues" evidence="2">
    <location>
        <begin position="1070"/>
        <end position="1087"/>
    </location>
</feature>
<protein>
    <submittedName>
        <fullName evidence="3">Uncharacterized protein</fullName>
    </submittedName>
</protein>
<feature type="compositionally biased region" description="Basic and acidic residues" evidence="2">
    <location>
        <begin position="729"/>
        <end position="739"/>
    </location>
</feature>
<dbReference type="GO" id="GO:0000785">
    <property type="term" value="C:chromatin"/>
    <property type="evidence" value="ECO:0007669"/>
    <property type="project" value="TreeGrafter"/>
</dbReference>
<dbReference type="OrthoDB" id="10255522at2759"/>
<feature type="compositionally biased region" description="Basic and acidic residues" evidence="2">
    <location>
        <begin position="1357"/>
        <end position="1394"/>
    </location>
</feature>
<feature type="coiled-coil region" evidence="1">
    <location>
        <begin position="5213"/>
        <end position="5412"/>
    </location>
</feature>
<proteinExistence type="predicted"/>
<feature type="region of interest" description="Disordered" evidence="2">
    <location>
        <begin position="5631"/>
        <end position="5651"/>
    </location>
</feature>
<feature type="compositionally biased region" description="Low complexity" evidence="2">
    <location>
        <begin position="493"/>
        <end position="514"/>
    </location>
</feature>
<feature type="region of interest" description="Disordered" evidence="2">
    <location>
        <begin position="3473"/>
        <end position="3492"/>
    </location>
</feature>
<organism evidence="3 4">
    <name type="scientific">Seminavis robusta</name>
    <dbReference type="NCBI Taxonomy" id="568900"/>
    <lineage>
        <taxon>Eukaryota</taxon>
        <taxon>Sar</taxon>
        <taxon>Stramenopiles</taxon>
        <taxon>Ochrophyta</taxon>
        <taxon>Bacillariophyta</taxon>
        <taxon>Bacillariophyceae</taxon>
        <taxon>Bacillariophycidae</taxon>
        <taxon>Naviculales</taxon>
        <taxon>Naviculaceae</taxon>
        <taxon>Seminavis</taxon>
    </lineage>
</organism>
<feature type="coiled-coil region" evidence="1">
    <location>
        <begin position="5687"/>
        <end position="5763"/>
    </location>
</feature>
<feature type="compositionally biased region" description="Basic and acidic residues" evidence="2">
    <location>
        <begin position="6138"/>
        <end position="6152"/>
    </location>
</feature>
<feature type="region of interest" description="Disordered" evidence="2">
    <location>
        <begin position="6926"/>
        <end position="7040"/>
    </location>
</feature>
<feature type="compositionally biased region" description="Low complexity" evidence="2">
    <location>
        <begin position="7059"/>
        <end position="7076"/>
    </location>
</feature>
<feature type="compositionally biased region" description="Basic and acidic residues" evidence="2">
    <location>
        <begin position="1129"/>
        <end position="1144"/>
    </location>
</feature>
<feature type="compositionally biased region" description="Basic and acidic residues" evidence="2">
    <location>
        <begin position="7080"/>
        <end position="7093"/>
    </location>
</feature>
<feature type="region of interest" description="Disordered" evidence="2">
    <location>
        <begin position="5547"/>
        <end position="5593"/>
    </location>
</feature>
<feature type="compositionally biased region" description="Basic and acidic residues" evidence="2">
    <location>
        <begin position="1942"/>
        <end position="1965"/>
    </location>
</feature>
<feature type="coiled-coil region" evidence="1">
    <location>
        <begin position="2060"/>
        <end position="2164"/>
    </location>
</feature>
<feature type="region of interest" description="Disordered" evidence="2">
    <location>
        <begin position="6130"/>
        <end position="6152"/>
    </location>
</feature>
<feature type="compositionally biased region" description="Basic and acidic residues" evidence="2">
    <location>
        <begin position="1028"/>
        <end position="1053"/>
    </location>
</feature>
<feature type="compositionally biased region" description="Low complexity" evidence="2">
    <location>
        <begin position="7016"/>
        <end position="7033"/>
    </location>
</feature>
<feature type="coiled-coil region" evidence="1">
    <location>
        <begin position="1978"/>
        <end position="2030"/>
    </location>
</feature>
<feature type="coiled-coil region" evidence="1">
    <location>
        <begin position="1894"/>
        <end position="1921"/>
    </location>
</feature>
<feature type="region of interest" description="Disordered" evidence="2">
    <location>
        <begin position="3243"/>
        <end position="3276"/>
    </location>
</feature>
<sequence>MSFFFGGRRSPLGPPPDPEASSSDSSSGSSYSSRSSRSRSSYNSASQRQDPPQASTAAPSAQELEEIRQLYMVGTQISVLEAMYDPASVRAVVDAVEQERSGSSRAAAATQDDDSGSKSKSTHSGAPRDDDQGSRGTRGSKASGGTRGSGSRGVEEGSRGTAGSRGTRASGSQQGSRGTQTGSKGSRGAHSGSRGSRHTHHGSRDDESRRSRSESRRSRSDHDDDDETSYDSRSHGSASSSGSSGSSSYDSEGSYTSRRSDEGSYTSRRSDGEGSYESRRRRRRDDNSHSATEHSRHTASSGRTGASRGPDESFTERPGGDFTESSRTSTDPHQRPQQGDVVVLADESTTTRTLTDPHQRTTTMESSGSHYSDTIRSDTLRSDRGDFSESQHTGSTRTKEDDRGRESATAARTDQRRGGQGGRQAQQRGDSSRAHSHRQGDGDYSQQQQSPRTTGQRSDHSSITSPSGRSQSTSGRGAGRGRGDHDSSGRGGSSSSISARQAGQRYSDNSSSHSQSHRPHPRDHSGSSPSTFASRSYTDHTRGDQTTEGAASWHTGSPASGTEAHSSPSWHTHSSEYTGHSRGTAESHSHSHSRSYTEHTRGSEYSTDRPDQQGSSPESYTPTETQGESPDGSPSTYADSAHVGAVAGSPDASYRSPAAKPPSPVLSRTSYRSSFDKEESITKPPSPVLSRKSSKSTPPAKLPAEKQPASSHSEEPPPTASVPPASPEAVRRAPEEKSRGVIKIPLDTPDDVSSITHGSSGSHSNSESYSAHTNSDLIGDSMHLQRWTDAAGNSVHMRSGDRLSTRSDSQHTRSDRLLAHRQRSYEPDSAHSRSSVTQRLSSHSRRSGTSDPNSGHSRGSSAGVLGFFGSFLGRGDEAVKKQEVVSLFANEAEIRASFARGMTAEELEEYFDWEEIAQVQDKMEEEEELLQVAEAIQGGNEGGSKGSGKFGIPTEVSVDGRGSTSGSPFGKDDTSESRDSSSKPSVKPVSEQILELYNSGTTRQKLETIFHPKEVAEALGKGGGDDDQSSRSSDDSGRDRGDEESHKDYELRLMRRRKRLSMIVEEMSTDTEHDASRRGSNVDDSERLLPASSFRSSGSERRSLKPADESEEQSGSDSSMGNGKKRSSRPLDDSSSKNDGDSHSSRSSGASRASGGSDEAESFAMLARKKRLSMIAEADDDTDQDSSKRRETLNAIAEDLSASGSSASGKGDTRKEGSTERPSISSQESPEREPGAQSSNPPSSEISGRDDEQSASVPSVRPVHEQILELHNSGTKRAVLEAIFHPDEVARVLDESSDHSDDDEESLSSDGSSGSGGSTSSSGSSRSSASFDETNSFSSITKNMTLSMIVELEDSTDTDRESSQRKDRMGEAGTDRESSHRKDRAALEAIDESRVQSTASVPRSQEGKASKADVSGTVPQSSAAGGSVKSLKEQRSRNVPASSSSEKDERTRPHDETTGHAEPTEEAVAGIQIPSSIGATSHASAKGSSNVSSPMAVAARGLADVANAPITRQGDDPSHGDDSGSSSGSSTKSENGSDAASGSAGDKSIEMELASIDVSRQSSDEDDDDDEERIAELWNTESHRSNSNFLRSSFHALQSSIVQLQPHRPSLARRPSVEEAKQAAAEINLESDIRGLLDAGTKVETLETMYSPTAVRKVLSKKEAEADLIKMLDDSSKEIASDERETITIKEEFDALKNRLAATLSEKESLQRANSLLEQQKEALLKDQATTQERLKRVIDENELVKAECSSMKRELDEAKNAAQKMANISNDMKKIEVDRDEAVSRLDQTTLELERLTAESKELAKTNEMAVSEMKDQLLELQRSKDFTEEQLEKVVGIFDSLREDKDAAVRSQQDALEQVHGLQAVIADLEAATFAAEEQLKVVAEEGGNQSAADFEEQLALLQKKCSSLEIELEKAKQEQAGKSIPDPSLARELEVGNAHSVDHDPLYGPREPEPVDPEEKGKMGKKKFVSKDTRLKTLEAAVDEQDLQLQKTLVEMEVLNSEKRSLEKKLEAQDEELQQILHELETQGLQEAVVESRSIPKASQGSKDDSEDTQTAMAQLTADHQVSKDRLEQLEQDKAKLESQKDALEADLESMKQKVAVLEDDVSKYSNERARYKAEMDDLLQAKDQKTEVDAALNQQLALLQEKCSSLEIELEKAKQELAGKSIPDPSLARELEVGNAHSVDHDPLYGPREPEPVDLEEKGKMGKKKFVSKDTRLKTLEAAVDEQDLQLQKTLVEMEVLNSEKRSLEKKLEAQDEELQQILHELETRGLASRGDPSPSTVAREGDQPEVSTSRSLPKAEQKKDPSTSTDTGEQKEAIVESRSTPKASQGGKDDSKAMAQLTADHQVSTDRLEQLEQDKAKLESQKDALETDLESLKQKVAVLEDDVSKYSNERARYKAEIDDLLQAKDQETEVAARLNQQLEEAKGSIDTMEAKVKSSEAMVDKLKQEVVSLEEDVSKYGDERAKNQAKIDELSQAIHSERENSASLNQKLKEAMEQRDNLEAQVNSSEAMVDNLRKQVDKIEEESTNFGDERARYKAEIDDLLQAKDKEREVTAGLNHQLEEAKMEIDTMEAKVKSSEAMVDKLKQEVVSLEDDITRYGDERAKNQAEIDELSQAIQSERETSASLNQKLEEAVEQRDNLEAQVNSSKALVDNLQQQVAHVAEETNNFGDERLSYQAEIDKLTLANQQEREAVASLNQQLQETKGEIDTMEAQLKSSEVVVDELKDQILTLEEDITRFGDERGVYKAEIGKLMQTNQQERETSASLNQKLEEAIGQGDTLEAQVKSSEAMMDDLRQQVASMEEDSTRYSEEKAKYQDEIDELTLANHQEREASASLNQQLKEASEKLIHSQDRMNDLESQLGEWQGFKNDLESVLKVSGSNIISLKEKILQLQSDCADAEQGNEKHAAEILVLKQEKDDLASKVDVTCSELSAAQDALAQFETQMSQVSKEKESIFAQKEAASVQVGRLESELKDATSQISVLTADLDGKSKDLQEALLLAGSLRENMSEKQQKKATNEDMLREANQKVASLEAEIEQCASRESKTAEQLAECKDCLGAMEHSRDEALSRLDQISLEIEDLSDEIKELVAIKEIFLSEMNDANTKVLALEDELVKLQNSKDSTVEQLAKTMEDLDSLREDKDAAVRSQQDALEQVHGLQAVIANLEAATFAAEEQLKVVAEEGGNQSAADFEEQLALLQKKCSSLEIELEKAKQEQAGKSIPDPSLARELEVGNAHSVDHDPLYGPREPEPLDPEEKGKMGKKKFVSKDTRLKTLEAAVDEQDLQLQKTLVEMEVLNSEKRSLEKKLEAQDEELQQILHELETQGLVSRGGPSPSTVAREGDQPEVTTSRSLPRAEQQKDPSTSVDPGEQQEAIVESRSIPKASHGGKDDSKAMAQLKADHQVSTDRLEQLEQDKAKLESQKDALETDLESMRQRVAVLEDDVSKYGDERAKNQATVDELSKAIEKERETSASLTQKLEGAGGQDELSRTKIARLEEKLVQQGNVEERMDDMEAQLKSSEALVESLEKKLGELETINAKFDDEKAIYLAEIEQFTERADNEKETSKGLRVQLEEAKGQLQQLQQEKEILEEQLSKQEELVVNKEDLEAQLRSAEALVNSSQEQVSGLEHRINQINDERKSHQDKVDELTQSIREEKELSSELRQQLTEATEQMRQIQQESLELKTKLLEREDLRGVCEGLEADVKSKETHVSKLEQRLEELEEERGSFQTRMDDLIHSKEASSSLQQQLEDARQDLNGIQLEKTNLESQLQEQKGLLAEKESQETLVTSLRGKVAKLEEDAGVLEHALESCKTNLKFIEKERDDVVRQKDGATNRLQSLVAEVAEVRNAKLELEDELDAANGQLQLLQSENAEIKSSFDLVEKQLQEANSKSDGLASELETATSKLLAVNQRQNALLKTSRGEAEVERRKSLRVIEKLKLDMEEASSQQRQLNEEVERTKADQKELLDGKNVAERELAAMESQKDDLDSLVAGLQAAKADLESRLQQAQGATKSLESNILEMKQERDRGHHHMNEMKLQLEEEARKSEKAVADAIELTAELEARKEEVKELKLARDEAVVQRQETSEAIRNLREENADLDEARLDVESELSNIKAKLEDALQELSNVQSERSEAITSLEQTKARLLDLEAELSDLKASHTALKEQLDNAEQKFHDLKLQSNLAGNAQENMPTAARSLPQESDEEKVELKKAIQDRKDAELEKARAQEAANVLALQVEQLESELLKQESVMPSVAAGDLDEPKGRQQQLEDKVGHLQASMVGLEDDLKEAHANNHTLTLERDGALEQLQSFASKLKILGVESSVLQNARSAAAADVNKATEKIKDLENQLAALQTSEDALREESEKAQVYIKNLELERDQAQEDLKTSAGAATDDEMENAKNKIKDLEDQVTDLAVSEDAMRHELEKAKNHIVELEPYQYQGRSLDALTKRLEEVESNQQTQAPPVQGRTTTSIHRLEDANDDIQRLQEPQANLKALTEQRDQALQNANALTSQLEQLESNLSHQQHANSLVKIDLDQAKERQQQLEEQIGKLEAALVGLEDELKEAQDDNHTLTLERDGTLERLQSFAAKLKSLGVESSVLQSARSAADDEVNTATEKIKDLESQLTDLQDSEDALKQGSKKAQVYIKNLELERDQGQEDLEELNRKLEQTELDWSKQLSMAQAELEETERVIIEQVNHLDATSGDFEEDLRQTLLNLEAIKLERDQAQDSARVLSSKVANLESKLLQEQTVRSLANEKADEAATKKMKDMENQLADLRASEDATRLEYNKAMGDIKLLESEKDKSQEAMDVLTTQLVELQGDRSSQEAELALANNDLEEAKHMVEDRVAQLETTTDDLAEELQSTLDNLQALQLERDQAQKRVKSLTAKLEQLEAGMSPRGARSIEATDKLDQANVRQQELEEKVAQFQAAMVSLEDELEEAKESNQTLTLERDNTLARLQSFAAKLGDLGVESSVLQSARSAADDEVKKTAKKVKDLESHLAHHQASKEAMKQELEKARNRILELEPYQDQSQTLDALYKRLEQLETNRPTQTPRILAGGTGTIQEPEAANDDVHDQLQKTQANLRTTTDERDQALQNANALASQLKQLEFDLSNQRQANSLARNDLDQGKERQQHLEEQVGQLQAALTGLEDELKEAHDDKHTLTLERDGTLEQVQSLAAKLKDLGVESSVLQSARSVADDEVTNATEKIKDLGSQLADLQASEDSLRMESANAQEYIKKLELEKNQGQEVLEALKSRLEELEERAPGQKQEVHEGNEKATTVGSILEKQLAGVQSAYATLKKELDEARLRAHGTSKQYEQAVEKLAATADQLKSLEVEASVLKELKSEREAQLKETESTMRSLASENSSLNVSKAVLEHQLKEAQDALVDAKIAKASLADELRTALENASSVATPAQINTARSFPGADAPRKLNANLEHEGAAILRNQLETSQRELETLKMRSEKMGRDLAKSTLQETELKAQLDQLKNQVAEAKERVSKNTLFKDDLSSAEEENQALQRKLDRALKAQKSLENTAERYRRSIPQLETELQEARDRHEMSERKSTELQRRYGDEVQTLHGEKESLQNDVSKMSKELERLRAGARDSESLVEKYRGKIRQLEEEEAETRQERGSFKPSREPWKELSDDLALMKAQKDLIEVNLAESDRKLAVAQNKQQKTDRLLEKYQTTIAQLEEELGNVQRERDMFLEPDSNDSKELESVKAERDELQVAVSRLQEQLSEANGSIVDTREALLFELAELQDATTETELQVTHTVEQLKGSLSSSRHEQELAQQMLEQLKTALSSSQQDKERAQQSMEQLNTSLSSSQEENQRLRDDIKTMKEAANSQADRIRALEDEKKRFDHLRSDLDEVQKEKELLNKKLQALKDEISKLERSSSKTKRQQETDLKKMAEELRGIEEDNRALKKVSEVANEKAADLTESLAAQKRDNKKLQDELKNIARESAKHKNSAQKLEKSIQEHVASAQRKAKKLDKAKAETKQVRTKLERRDLELEEARVARDSAQQSLKELESLGEGSRKSNEKESRTNIEKLDKVTKDLILSQKEGREKGRQLEQKDRRIDQLVAEMRGMQQTRSKEAEAMKMQIALLDERAEGLRRAYSDASSARKSLDEQLKEARDENDRLKDEVASFASGEKVRSREVELATQELSTRAEQLENKLASAESERNDLSKQIKEARNALGVALETAAAAQSALEKAECEKSATVKGLAEILKVAKGGAELGKRRRIDGEQQDPLDLIAELKTWVDNAAACQEEAIKAGLELEAALEDSHEYSRELRNTVEAKNDDLIKLRGTFNADKKELMAQLLQLEGVVDRVARENTKTIEKLRKELGVGRLEARDLRDDLDSAKKDAGELREELDAAQNEAKGLRGELESAKTALEETFRDKETLEKDLIETKASLETLQAKHIESENDIKNLQKSLHDMDEENKALRSSLAESDATLAALKDEHSKLVEEHDALQTNHRSTEEDLKQSLERADVLDAEKEALQNFLDEIVQERDDTVKLKGALEKCLDDARTSVGALKQSVAMLDSESNRLNNVLSSNLPNRAIEREHGDADDSLGDTEVREDAEELQQRTAWKPIGVRGESSASAGDNPIGSDHRGEANVSSSPANFRAEKRKRQSSGPSVVKSKRIPKSGKALAATKAKGAVSASKKRPGRVAEPGRHLSRQPEVSHGDTAGVPSVRRMESADQRSAAATASPGDDASNPATSRLETPHERSGVAGDGSLEQSAPRLDASVARDAVTTVALQEDDISTVLTGPSTSEQRSSSRDRRIDTPRQGNKSRKDAIQRYPLTEARDSARRTAQSLTPLSRYEAEKASYVQQRMAKSAAGAPSQQRQSRLSDGRRSDAFAPVADPYSYRSSRMSSGRPASRPIYNSMIHDPYYSMADDRRGGVHIDPEVFDSPQNYRRTPAGRRYVPHRGPSHGGDYDRPREWQRRNPMIAAPESVRPPRRPYTSSRTSSSLRDRQGFGDRDTHQPRTGRTGVSSSSLRSDPGRSMSPSSRPLRRPKNPNALTLALESICDPSAVAGFESGSRGGAAAASASSSTSTPRHDPPTRGGKESLDVSGDYQDMWEDTRSKMDRVLNKLDEVRWKSLALV</sequence>
<feature type="compositionally biased region" description="Basic and acidic residues" evidence="2">
    <location>
        <begin position="6798"/>
        <end position="6807"/>
    </location>
</feature>
<feature type="compositionally biased region" description="Basic and acidic residues" evidence="2">
    <location>
        <begin position="202"/>
        <end position="222"/>
    </location>
</feature>
<feature type="compositionally biased region" description="Basic and acidic residues" evidence="2">
    <location>
        <begin position="3393"/>
        <end position="3436"/>
    </location>
</feature>
<feature type="compositionally biased region" description="Polar residues" evidence="2">
    <location>
        <begin position="612"/>
        <end position="638"/>
    </location>
</feature>
<feature type="compositionally biased region" description="Basic and acidic residues" evidence="2">
    <location>
        <begin position="970"/>
        <end position="981"/>
    </location>
</feature>
<feature type="compositionally biased region" description="Basic and acidic residues" evidence="2">
    <location>
        <begin position="1445"/>
        <end position="1463"/>
    </location>
</feature>
<feature type="compositionally biased region" description="Basic and acidic residues" evidence="2">
    <location>
        <begin position="1513"/>
        <end position="1522"/>
    </location>
</feature>
<feature type="compositionally biased region" description="Low complexity" evidence="2">
    <location>
        <begin position="982"/>
        <end position="991"/>
    </location>
</feature>
<feature type="compositionally biased region" description="Basic and acidic residues" evidence="2">
    <location>
        <begin position="583"/>
        <end position="611"/>
    </location>
</feature>
<dbReference type="Proteomes" id="UP001153069">
    <property type="component" value="Unassembled WGS sequence"/>
</dbReference>
<accession>A0A9N8DVP6</accession>
<dbReference type="PANTHER" id="PTHR43941:SF1">
    <property type="entry name" value="STRUCTURAL MAINTENANCE OF CHROMOSOMES PROTEIN 2"/>
    <property type="match status" value="1"/>
</dbReference>
<feature type="compositionally biased region" description="Pro residues" evidence="2">
    <location>
        <begin position="716"/>
        <end position="726"/>
    </location>
</feature>
<feature type="compositionally biased region" description="Acidic residues" evidence="2">
    <location>
        <begin position="1564"/>
        <end position="1573"/>
    </location>
</feature>
<feature type="region of interest" description="Disordered" evidence="2">
    <location>
        <begin position="4196"/>
        <end position="4217"/>
    </location>
</feature>
<dbReference type="GO" id="GO:0000796">
    <property type="term" value="C:condensin complex"/>
    <property type="evidence" value="ECO:0007669"/>
    <property type="project" value="TreeGrafter"/>
</dbReference>
<gene>
    <name evidence="3" type="ORF">SEMRO_317_G115770.2</name>
</gene>
<feature type="coiled-coil region" evidence="1">
    <location>
        <begin position="2910"/>
        <end position="3222"/>
    </location>
</feature>
<feature type="compositionally biased region" description="Polar residues" evidence="2">
    <location>
        <begin position="5825"/>
        <end position="5840"/>
    </location>
</feature>
<feature type="region of interest" description="Disordered" evidence="2">
    <location>
        <begin position="5812"/>
        <end position="5845"/>
    </location>
</feature>
<feature type="region of interest" description="Disordered" evidence="2">
    <location>
        <begin position="7059"/>
        <end position="7099"/>
    </location>
</feature>
<feature type="region of interest" description="Disordered" evidence="2">
    <location>
        <begin position="5971"/>
        <end position="6015"/>
    </location>
</feature>
<feature type="compositionally biased region" description="Low complexity" evidence="2">
    <location>
        <begin position="21"/>
        <end position="62"/>
    </location>
</feature>
<feature type="compositionally biased region" description="Polar residues" evidence="2">
    <location>
        <begin position="1334"/>
        <end position="1346"/>
    </location>
</feature>
<feature type="region of interest" description="Disordered" evidence="2">
    <location>
        <begin position="5946"/>
        <end position="5965"/>
    </location>
</feature>
<feature type="compositionally biased region" description="Low complexity" evidence="2">
    <location>
        <begin position="6888"/>
        <end position="6897"/>
    </location>
</feature>
<feature type="region of interest" description="Disordered" evidence="2">
    <location>
        <begin position="95"/>
        <end position="777"/>
    </location>
</feature>
<dbReference type="Gene3D" id="1.10.287.1490">
    <property type="match status" value="2"/>
</dbReference>
<feature type="compositionally biased region" description="Acidic residues" evidence="2">
    <location>
        <begin position="6588"/>
        <end position="6602"/>
    </location>
</feature>
<feature type="region of interest" description="Disordered" evidence="2">
    <location>
        <begin position="2182"/>
        <end position="2211"/>
    </location>
</feature>
<feature type="region of interest" description="Disordered" evidence="2">
    <location>
        <begin position="6027"/>
        <end position="6062"/>
    </location>
</feature>
<feature type="compositionally biased region" description="Polar residues" evidence="2">
    <location>
        <begin position="832"/>
        <end position="860"/>
    </location>
</feature>
<dbReference type="GO" id="GO:0000793">
    <property type="term" value="C:condensed chromosome"/>
    <property type="evidence" value="ECO:0007669"/>
    <property type="project" value="TreeGrafter"/>
</dbReference>
<evidence type="ECO:0000313" key="4">
    <source>
        <dbReference type="Proteomes" id="UP001153069"/>
    </source>
</evidence>
<feature type="compositionally biased region" description="Polar residues" evidence="2">
    <location>
        <begin position="546"/>
        <end position="578"/>
    </location>
</feature>
<feature type="compositionally biased region" description="Basic and acidic residues" evidence="2">
    <location>
        <begin position="397"/>
        <end position="406"/>
    </location>
</feature>
<feature type="compositionally biased region" description="Basic and acidic residues" evidence="2">
    <location>
        <begin position="5562"/>
        <end position="5584"/>
    </location>
</feature>
<feature type="compositionally biased region" description="Polar residues" evidence="2">
    <location>
        <begin position="6786"/>
        <end position="6797"/>
    </location>
</feature>
<feature type="compositionally biased region" description="Polar residues" evidence="2">
    <location>
        <begin position="1473"/>
        <end position="1493"/>
    </location>
</feature>
<feature type="compositionally biased region" description="Basic and acidic residues" evidence="2">
    <location>
        <begin position="373"/>
        <end position="389"/>
    </location>
</feature>
<feature type="compositionally biased region" description="Basic and acidic residues" evidence="2">
    <location>
        <begin position="6003"/>
        <end position="6015"/>
    </location>
</feature>
<feature type="region of interest" description="Disordered" evidence="2">
    <location>
        <begin position="1"/>
        <end position="62"/>
    </location>
</feature>
<feature type="coiled-coil region" evidence="1">
    <location>
        <begin position="4493"/>
        <end position="4583"/>
    </location>
</feature>
<keyword evidence="1" id="KW-0175">Coiled coil</keyword>
<feature type="compositionally biased region" description="Gly residues" evidence="2">
    <location>
        <begin position="939"/>
        <end position="949"/>
    </location>
</feature>
<feature type="compositionally biased region" description="Low complexity" evidence="2">
    <location>
        <begin position="159"/>
        <end position="194"/>
    </location>
</feature>
<feature type="coiled-coil region" evidence="1">
    <location>
        <begin position="5003"/>
        <end position="5177"/>
    </location>
</feature>
<dbReference type="EMBL" id="CAICTM010000316">
    <property type="protein sequence ID" value="CAB9507706.1"/>
    <property type="molecule type" value="Genomic_DNA"/>
</dbReference>
<feature type="region of interest" description="Disordered" evidence="2">
    <location>
        <begin position="932"/>
        <end position="1268"/>
    </location>
</feature>
<dbReference type="SUPFAM" id="SSF57997">
    <property type="entry name" value="Tropomyosin"/>
    <property type="match status" value="6"/>
</dbReference>
<feature type="compositionally biased region" description="Low complexity" evidence="2">
    <location>
        <begin position="134"/>
        <end position="144"/>
    </location>
</feature>
<feature type="compositionally biased region" description="Low complexity" evidence="2">
    <location>
        <begin position="6667"/>
        <end position="6682"/>
    </location>
</feature>
<evidence type="ECO:0000256" key="2">
    <source>
        <dbReference type="SAM" id="MobiDB-lite"/>
    </source>
</evidence>
<feature type="compositionally biased region" description="Polar residues" evidence="2">
    <location>
        <begin position="1236"/>
        <end position="1246"/>
    </location>
</feature>
<feature type="region of interest" description="Disordered" evidence="2">
    <location>
        <begin position="2034"/>
        <end position="2058"/>
    </location>
</feature>
<feature type="compositionally biased region" description="Basic and acidic residues" evidence="2">
    <location>
        <begin position="1098"/>
        <end position="1108"/>
    </location>
</feature>
<feature type="compositionally biased region" description="Low complexity" evidence="2">
    <location>
        <begin position="753"/>
        <end position="770"/>
    </location>
</feature>
<feature type="compositionally biased region" description="Polar residues" evidence="2">
    <location>
        <begin position="347"/>
        <end position="372"/>
    </location>
</feature>
<feature type="compositionally biased region" description="Basic and acidic residues" evidence="2">
    <location>
        <begin position="6039"/>
        <end position="6062"/>
    </location>
</feature>
<feature type="compositionally biased region" description="Low complexity" evidence="2">
    <location>
        <begin position="461"/>
        <end position="475"/>
    </location>
</feature>
<reference evidence="3" key="1">
    <citation type="submission" date="2020-06" db="EMBL/GenBank/DDBJ databases">
        <authorList>
            <consortium name="Plant Systems Biology data submission"/>
        </authorList>
    </citation>
    <scope>NUCLEOTIDE SEQUENCE</scope>
    <source>
        <strain evidence="3">D6</strain>
    </source>
</reference>
<evidence type="ECO:0000256" key="1">
    <source>
        <dbReference type="SAM" id="Coils"/>
    </source>
</evidence>
<dbReference type="PANTHER" id="PTHR43941">
    <property type="entry name" value="STRUCTURAL MAINTENANCE OF CHROMOSOMES PROTEIN 2"/>
    <property type="match status" value="1"/>
</dbReference>
<dbReference type="GO" id="GO:0007076">
    <property type="term" value="P:mitotic chromosome condensation"/>
    <property type="evidence" value="ECO:0007669"/>
    <property type="project" value="TreeGrafter"/>
</dbReference>
<feature type="compositionally biased region" description="Polar residues" evidence="2">
    <location>
        <begin position="526"/>
        <end position="536"/>
    </location>
</feature>
<feature type="compositionally biased region" description="Polar residues" evidence="2">
    <location>
        <begin position="323"/>
        <end position="337"/>
    </location>
</feature>
<feature type="region of interest" description="Disordered" evidence="2">
    <location>
        <begin position="3321"/>
        <end position="3436"/>
    </location>
</feature>
<feature type="compositionally biased region" description="Basic and acidic residues" evidence="2">
    <location>
        <begin position="2182"/>
        <end position="2208"/>
    </location>
</feature>
<feature type="region of interest" description="Disordered" evidence="2">
    <location>
        <begin position="1942"/>
        <end position="1971"/>
    </location>
</feature>
<feature type="compositionally biased region" description="Low complexity" evidence="2">
    <location>
        <begin position="6984"/>
        <end position="6993"/>
    </location>
</feature>
<feature type="region of interest" description="Disordered" evidence="2">
    <location>
        <begin position="1291"/>
        <end position="1582"/>
    </location>
</feature>
<feature type="compositionally biased region" description="Basic and acidic residues" evidence="2">
    <location>
        <begin position="6957"/>
        <end position="6967"/>
    </location>
</feature>
<feature type="compositionally biased region" description="Basic and acidic residues" evidence="2">
    <location>
        <begin position="1004"/>
        <end position="1016"/>
    </location>
</feature>
<feature type="compositionally biased region" description="Basic and acidic residues" evidence="2">
    <location>
        <begin position="258"/>
        <end position="296"/>
    </location>
</feature>
<feature type="coiled-coil region" evidence="1">
    <location>
        <begin position="6329"/>
        <end position="6531"/>
    </location>
</feature>
<feature type="compositionally biased region" description="Basic and acidic residues" evidence="2">
    <location>
        <begin position="309"/>
        <end position="319"/>
    </location>
</feature>
<dbReference type="GO" id="GO:0003682">
    <property type="term" value="F:chromatin binding"/>
    <property type="evidence" value="ECO:0007669"/>
    <property type="project" value="TreeGrafter"/>
</dbReference>
<feature type="region of interest" description="Disordered" evidence="2">
    <location>
        <begin position="789"/>
        <end position="860"/>
    </location>
</feature>
<feature type="compositionally biased region" description="Basic and acidic residues" evidence="2">
    <location>
        <begin position="798"/>
        <end position="831"/>
    </location>
</feature>
<feature type="coiled-coil region" evidence="1">
    <location>
        <begin position="4335"/>
        <end position="4423"/>
    </location>
</feature>
<feature type="region of interest" description="Disordered" evidence="2">
    <location>
        <begin position="6577"/>
        <end position="6906"/>
    </location>
</feature>
<name>A0A9N8DVP6_9STRA</name>
<feature type="coiled-coil region" evidence="1">
    <location>
        <begin position="4612"/>
        <end position="4681"/>
    </location>
</feature>
<comment type="caution">
    <text evidence="3">The sequence shown here is derived from an EMBL/GenBank/DDBJ whole genome shotgun (WGS) entry which is preliminary data.</text>
</comment>
<feature type="compositionally biased region" description="Basic and acidic residues" evidence="2">
    <location>
        <begin position="3243"/>
        <end position="3266"/>
    </location>
</feature>